<evidence type="ECO:0000313" key="3">
    <source>
        <dbReference type="Proteomes" id="UP000192257"/>
    </source>
</evidence>
<reference evidence="2 3" key="1">
    <citation type="submission" date="2017-03" db="EMBL/GenBank/DDBJ databases">
        <title>An alternative strategy for trypanosome survival in the mammalian bloodstream revealed through genome and transcriptome analysis of the ubiquitous bovine parasite Trypanosoma (Megatrypanum) theileri.</title>
        <authorList>
            <person name="Kelly S."/>
            <person name="Ivens A."/>
            <person name="Mott A."/>
            <person name="O'Neill E."/>
            <person name="Emms D."/>
            <person name="Macleod O."/>
            <person name="Voorheis P."/>
            <person name="Matthews J."/>
            <person name="Matthews K."/>
            <person name="Carrington M."/>
        </authorList>
    </citation>
    <scope>NUCLEOTIDE SEQUENCE [LARGE SCALE GENOMIC DNA]</scope>
    <source>
        <strain evidence="2">Edinburgh</strain>
    </source>
</reference>
<proteinExistence type="predicted"/>
<dbReference type="Gene3D" id="3.90.550.10">
    <property type="entry name" value="Spore Coat Polysaccharide Biosynthesis Protein SpsA, Chain A"/>
    <property type="match status" value="1"/>
</dbReference>
<keyword evidence="2" id="KW-0808">Transferase</keyword>
<gene>
    <name evidence="2" type="ORF">TM35_000132870</name>
</gene>
<dbReference type="RefSeq" id="XP_028883349.1">
    <property type="nucleotide sequence ID" value="XM_029025503.1"/>
</dbReference>
<organism evidence="2 3">
    <name type="scientific">Trypanosoma theileri</name>
    <dbReference type="NCBI Taxonomy" id="67003"/>
    <lineage>
        <taxon>Eukaryota</taxon>
        <taxon>Discoba</taxon>
        <taxon>Euglenozoa</taxon>
        <taxon>Kinetoplastea</taxon>
        <taxon>Metakinetoplastina</taxon>
        <taxon>Trypanosomatida</taxon>
        <taxon>Trypanosomatidae</taxon>
        <taxon>Trypanosoma</taxon>
    </lineage>
</organism>
<dbReference type="InterPro" id="IPR050587">
    <property type="entry name" value="GNT1/Glycosyltrans_8"/>
</dbReference>
<comment type="caution">
    <text evidence="2">The sequence shown here is derived from an EMBL/GenBank/DDBJ whole genome shotgun (WGS) entry which is preliminary data.</text>
</comment>
<accession>A0A1X0NXS4</accession>
<keyword evidence="3" id="KW-1185">Reference proteome</keyword>
<feature type="region of interest" description="Disordered" evidence="1">
    <location>
        <begin position="585"/>
        <end position="621"/>
    </location>
</feature>
<dbReference type="GeneID" id="39985283"/>
<feature type="region of interest" description="Disordered" evidence="1">
    <location>
        <begin position="444"/>
        <end position="477"/>
    </location>
</feature>
<dbReference type="VEuPathDB" id="TriTrypDB:TM35_000132870"/>
<dbReference type="STRING" id="67003.A0A1X0NXS4"/>
<name>A0A1X0NXS4_9TRYP</name>
<sequence>MQRVYRRRRKSSLLFVLLLLLLVVLTLWLYLLHAALFTVEQRPSATSNSATHLSAVAAERENDDKHYMLNAPVKNTGAEEGKIKIEVDDKAIATSSNASSTLQRLLELGYKREKDFNLDERMTWQWGEEACPPAPVGIPPAALQNKSFAPVAYLTCISNEEFVDGALVLGVSLRRTSLFLQKRVADLVVLITSGRVSKASRRRLHLEGTYDHVFEVPSLAARVSAKATFRDTFDKLYMFNLSMYGKLVFMDADMIALRSMDGLFSSPRLRGPRRVGAIGGHGYFQTGMLVFIPAPAVFDCVYEAYRSGTPPDGYRFVGGSARDGALLRHVFQSHYTPISNAYSRNLNPRYRLDRPPPGETRPIFAVHLRGIVKPWFDKRLPNRHKELGKKEYGFTYLHWWTLYEEEVHKKSAYYSKALEMQNEGHAVESNHLVVDGIPFAVGHHSTNTADDASNVRKNGNGNNDNTHNRSGGENSEGDIPISPLTHVWMQRHSNASYVQLLSTAERKRRNRTLPYMRKIASNTYGLSCDAVCSEEGLRCSHEALQFSSLNDCDELKLVFGCSKCELGVYWRPHPGNDFPALENITGNKNNDNTDDDDDNENNNSNKDAKIRKKGKNSEKNANSSEKLICRYNYLHDQRSIPNCSATYPTTRRYCPCVPKL</sequence>
<evidence type="ECO:0000256" key="1">
    <source>
        <dbReference type="SAM" id="MobiDB-lite"/>
    </source>
</evidence>
<dbReference type="OrthoDB" id="2014201at2759"/>
<evidence type="ECO:0000313" key="2">
    <source>
        <dbReference type="EMBL" id="ORC89283.1"/>
    </source>
</evidence>
<dbReference type="EMBL" id="NBCO01000013">
    <property type="protein sequence ID" value="ORC89283.1"/>
    <property type="molecule type" value="Genomic_DNA"/>
</dbReference>
<dbReference type="InterPro" id="IPR029044">
    <property type="entry name" value="Nucleotide-diphossugar_trans"/>
</dbReference>
<dbReference type="GO" id="GO:0016740">
    <property type="term" value="F:transferase activity"/>
    <property type="evidence" value="ECO:0007669"/>
    <property type="project" value="UniProtKB-KW"/>
</dbReference>
<dbReference type="Proteomes" id="UP000192257">
    <property type="component" value="Unassembled WGS sequence"/>
</dbReference>
<protein>
    <submittedName>
        <fullName evidence="2">Glycosyl transferase</fullName>
    </submittedName>
</protein>
<dbReference type="AlphaFoldDB" id="A0A1X0NXS4"/>
<dbReference type="SUPFAM" id="SSF53448">
    <property type="entry name" value="Nucleotide-diphospho-sugar transferases"/>
    <property type="match status" value="1"/>
</dbReference>
<dbReference type="PANTHER" id="PTHR11183">
    <property type="entry name" value="GLYCOGENIN SUBFAMILY MEMBER"/>
    <property type="match status" value="1"/>
</dbReference>
<feature type="compositionally biased region" description="Low complexity" evidence="1">
    <location>
        <begin position="455"/>
        <end position="465"/>
    </location>
</feature>